<evidence type="ECO:0000313" key="2">
    <source>
        <dbReference type="Proteomes" id="UP001523216"/>
    </source>
</evidence>
<keyword evidence="2" id="KW-1185">Reference proteome</keyword>
<dbReference type="RefSeq" id="WP_251800677.1">
    <property type="nucleotide sequence ID" value="NZ_JAMQOL010000036.1"/>
</dbReference>
<organism evidence="1 2">
    <name type="scientific">Paractinoplanes hotanensis</name>
    <dbReference type="NCBI Taxonomy" id="2906497"/>
    <lineage>
        <taxon>Bacteria</taxon>
        <taxon>Bacillati</taxon>
        <taxon>Actinomycetota</taxon>
        <taxon>Actinomycetes</taxon>
        <taxon>Micromonosporales</taxon>
        <taxon>Micromonosporaceae</taxon>
        <taxon>Paractinoplanes</taxon>
    </lineage>
</organism>
<evidence type="ECO:0000313" key="1">
    <source>
        <dbReference type="EMBL" id="MCM4080890.1"/>
    </source>
</evidence>
<protein>
    <recommendedName>
        <fullName evidence="3">DUF4188 domain-containing protein</fullName>
    </recommendedName>
</protein>
<dbReference type="Proteomes" id="UP001523216">
    <property type="component" value="Unassembled WGS sequence"/>
</dbReference>
<sequence>MTIRKLTEESAEPGGAVVVTAFACRTRRDVLLLWWLHRRLKPEVGARAPHFIDVRLFVDWRRRVVRSVSLWSDVTGLYDMGRVAGHIAAARVPGRRGITTSCGVFTYRGEWQTVLFTGQDNEAVSPLVQG</sequence>
<name>A0ABT0Y4D4_9ACTN</name>
<proteinExistence type="predicted"/>
<reference evidence="1 2" key="1">
    <citation type="submission" date="2022-06" db="EMBL/GenBank/DDBJ databases">
        <title>Actinoplanes abujensis sp. nov., isolated from Nigerian arid soil.</title>
        <authorList>
            <person name="Ding P."/>
        </authorList>
    </citation>
    <scope>NUCLEOTIDE SEQUENCE [LARGE SCALE GENOMIC DNA]</scope>
    <source>
        <strain evidence="2">TRM88002</strain>
    </source>
</reference>
<dbReference type="PROSITE" id="PS51257">
    <property type="entry name" value="PROKAR_LIPOPROTEIN"/>
    <property type="match status" value="1"/>
</dbReference>
<comment type="caution">
    <text evidence="1">The sequence shown here is derived from an EMBL/GenBank/DDBJ whole genome shotgun (WGS) entry which is preliminary data.</text>
</comment>
<dbReference type="EMBL" id="JAMQOL010000036">
    <property type="protein sequence ID" value="MCM4080890.1"/>
    <property type="molecule type" value="Genomic_DNA"/>
</dbReference>
<gene>
    <name evidence="1" type="ORF">LXN57_25270</name>
</gene>
<accession>A0ABT0Y4D4</accession>
<evidence type="ECO:0008006" key="3">
    <source>
        <dbReference type="Google" id="ProtNLM"/>
    </source>
</evidence>